<comment type="caution">
    <text evidence="3">The sequence shown here is derived from an EMBL/GenBank/DDBJ whole genome shotgun (WGS) entry which is preliminary data.</text>
</comment>
<gene>
    <name evidence="3" type="ORF">CVT26_001365</name>
</gene>
<sequence>MFSMRTMLVSAAAVLLASVAVNALPIPEVHPHHVHPGSVFVAKPAHFDPALPGHSGPSGHRNHPVIALSHPDHEGWVPVAVVSHNHPEHMQGAVHDAHHYHEHTAAAGHGSFSEGSKIAVGNPTHVHVSNLNMVSPDSNLPHRLHNTDTQNLRAEVHHASGFHANHPPHPPPSPHTPPWHHGNQ</sequence>
<dbReference type="InParanoid" id="A0A409YUQ4"/>
<keyword evidence="4" id="KW-1185">Reference proteome</keyword>
<dbReference type="AlphaFoldDB" id="A0A409YUQ4"/>
<keyword evidence="2" id="KW-0732">Signal</keyword>
<proteinExistence type="predicted"/>
<dbReference type="EMBL" id="NHYE01000255">
    <property type="protein sequence ID" value="PPR06699.1"/>
    <property type="molecule type" value="Genomic_DNA"/>
</dbReference>
<dbReference type="STRING" id="231916.A0A409YUQ4"/>
<feature type="region of interest" description="Disordered" evidence="1">
    <location>
        <begin position="161"/>
        <end position="184"/>
    </location>
</feature>
<protein>
    <submittedName>
        <fullName evidence="3">Uncharacterized protein</fullName>
    </submittedName>
</protein>
<evidence type="ECO:0000313" key="4">
    <source>
        <dbReference type="Proteomes" id="UP000284706"/>
    </source>
</evidence>
<accession>A0A409YUQ4</accession>
<dbReference type="Proteomes" id="UP000284706">
    <property type="component" value="Unassembled WGS sequence"/>
</dbReference>
<evidence type="ECO:0000256" key="1">
    <source>
        <dbReference type="SAM" id="MobiDB-lite"/>
    </source>
</evidence>
<feature type="chain" id="PRO_5019150029" evidence="2">
    <location>
        <begin position="24"/>
        <end position="184"/>
    </location>
</feature>
<evidence type="ECO:0000256" key="2">
    <source>
        <dbReference type="SAM" id="SignalP"/>
    </source>
</evidence>
<name>A0A409YUQ4_9AGAR</name>
<reference evidence="3 4" key="1">
    <citation type="journal article" date="2018" name="Evol. Lett.">
        <title>Horizontal gene cluster transfer increased hallucinogenic mushroom diversity.</title>
        <authorList>
            <person name="Reynolds H.T."/>
            <person name="Vijayakumar V."/>
            <person name="Gluck-Thaler E."/>
            <person name="Korotkin H.B."/>
            <person name="Matheny P.B."/>
            <person name="Slot J.C."/>
        </authorList>
    </citation>
    <scope>NUCLEOTIDE SEQUENCE [LARGE SCALE GENOMIC DNA]</scope>
    <source>
        <strain evidence="3 4">SRW20</strain>
    </source>
</reference>
<evidence type="ECO:0000313" key="3">
    <source>
        <dbReference type="EMBL" id="PPR06699.1"/>
    </source>
</evidence>
<organism evidence="3 4">
    <name type="scientific">Gymnopilus dilepis</name>
    <dbReference type="NCBI Taxonomy" id="231916"/>
    <lineage>
        <taxon>Eukaryota</taxon>
        <taxon>Fungi</taxon>
        <taxon>Dikarya</taxon>
        <taxon>Basidiomycota</taxon>
        <taxon>Agaricomycotina</taxon>
        <taxon>Agaricomycetes</taxon>
        <taxon>Agaricomycetidae</taxon>
        <taxon>Agaricales</taxon>
        <taxon>Agaricineae</taxon>
        <taxon>Hymenogastraceae</taxon>
        <taxon>Gymnopilus</taxon>
    </lineage>
</organism>
<feature type="compositionally biased region" description="Pro residues" evidence="1">
    <location>
        <begin position="167"/>
        <end position="177"/>
    </location>
</feature>
<feature type="signal peptide" evidence="2">
    <location>
        <begin position="1"/>
        <end position="23"/>
    </location>
</feature>